<keyword evidence="9" id="KW-1185">Reference proteome</keyword>
<comment type="subcellular location">
    <subcellularLocation>
        <location evidence="1">Membrane</location>
    </subcellularLocation>
</comment>
<dbReference type="EMBL" id="OU892277">
    <property type="protein sequence ID" value="CAG9760133.1"/>
    <property type="molecule type" value="Genomic_DNA"/>
</dbReference>
<evidence type="ECO:0000313" key="9">
    <source>
        <dbReference type="Proteomes" id="UP001152799"/>
    </source>
</evidence>
<keyword evidence="4" id="KW-0472">Membrane</keyword>
<reference evidence="8" key="1">
    <citation type="submission" date="2022-01" db="EMBL/GenBank/DDBJ databases">
        <authorList>
            <person name="King R."/>
        </authorList>
    </citation>
    <scope>NUCLEOTIDE SEQUENCE</scope>
</reference>
<keyword evidence="5" id="KW-0325">Glycoprotein</keyword>
<dbReference type="Proteomes" id="UP001152799">
    <property type="component" value="Chromosome 1"/>
</dbReference>
<dbReference type="InterPro" id="IPR028082">
    <property type="entry name" value="Peripla_BP_I"/>
</dbReference>
<dbReference type="InterPro" id="IPR050726">
    <property type="entry name" value="mGluR"/>
</dbReference>
<sequence>MEGRRMRWSRALNTELMRAYYQVTKGETDVTGYRDKLEELWNAQHQQLILPAQRLADQVRSILRRKALSEAELDELKNDWRRESIRRSVRRSNVAPQAEANEEILKEQNQVFSEDLTEIQDLLKEIDLKFRGIPIQDRPALPKLTLNQEILTMVTKVNKALDEAILSETLLDICHAVYCAAHAVCSTYSAKLRNKKPQNKVTTENIPPWQRRIENKINTIRGQVGILHTYLNSESSRRVQKQAKNYARRAKINPRSPSFQQDLRKHLDDLKQKIKALGNRIRRYRLRCRRYQENKLFSRDQKAFYRQLQQNTDNTTQISPEKEHMQTFWSDIWERNVTHNDGAFWIAQEETSHEATEQMVQPEIRKADVTTATNKLKNWTAPGVDHIHNYCISNIDGAEYHCNKTQVRKVISGVVGAASSVTSIQVANLLRLFKIPQVSFFSTSPELSNKQRFEYFSRTIPSDHHQVKAMVDIVMLMGWSYISIIYEESNYGIKAFEVLEDLLVKNKICIAVKEKLVKDSGVGNISVYDNIVQKLQTKPRAKGSNYSINVSLGNINAFQKRTLQIVNYRDADADAFA</sequence>
<organism evidence="8 9">
    <name type="scientific">Ceutorhynchus assimilis</name>
    <name type="common">cabbage seed weevil</name>
    <dbReference type="NCBI Taxonomy" id="467358"/>
    <lineage>
        <taxon>Eukaryota</taxon>
        <taxon>Metazoa</taxon>
        <taxon>Ecdysozoa</taxon>
        <taxon>Arthropoda</taxon>
        <taxon>Hexapoda</taxon>
        <taxon>Insecta</taxon>
        <taxon>Pterygota</taxon>
        <taxon>Neoptera</taxon>
        <taxon>Endopterygota</taxon>
        <taxon>Coleoptera</taxon>
        <taxon>Polyphaga</taxon>
        <taxon>Cucujiformia</taxon>
        <taxon>Curculionidae</taxon>
        <taxon>Ceutorhynchinae</taxon>
        <taxon>Ceutorhynchus</taxon>
    </lineage>
</organism>
<accession>A0A9N9M9G8</accession>
<dbReference type="SUPFAM" id="SSF53822">
    <property type="entry name" value="Periplasmic binding protein-like I"/>
    <property type="match status" value="1"/>
</dbReference>
<name>A0A9N9M9G8_9CUCU</name>
<evidence type="ECO:0000256" key="1">
    <source>
        <dbReference type="ARBA" id="ARBA00004370"/>
    </source>
</evidence>
<protein>
    <recommendedName>
        <fullName evidence="7">Receptor ligand binding region domain-containing protein</fullName>
    </recommendedName>
</protein>
<dbReference type="Pfam" id="PF01094">
    <property type="entry name" value="ANF_receptor"/>
    <property type="match status" value="1"/>
</dbReference>
<dbReference type="Gene3D" id="3.40.50.2300">
    <property type="match status" value="2"/>
</dbReference>
<dbReference type="PANTHER" id="PTHR24060">
    <property type="entry name" value="METABOTROPIC GLUTAMATE RECEPTOR"/>
    <property type="match status" value="1"/>
</dbReference>
<gene>
    <name evidence="8" type="ORF">CEUTPL_LOCUS869</name>
</gene>
<keyword evidence="2" id="KW-0812">Transmembrane</keyword>
<feature type="domain" description="Receptor ligand binding region" evidence="7">
    <location>
        <begin position="411"/>
        <end position="537"/>
    </location>
</feature>
<dbReference type="OrthoDB" id="6781963at2759"/>
<evidence type="ECO:0000313" key="8">
    <source>
        <dbReference type="EMBL" id="CAG9760133.1"/>
    </source>
</evidence>
<evidence type="ECO:0000256" key="6">
    <source>
        <dbReference type="SAM" id="Coils"/>
    </source>
</evidence>
<dbReference type="GO" id="GO:0016020">
    <property type="term" value="C:membrane"/>
    <property type="evidence" value="ECO:0007669"/>
    <property type="project" value="UniProtKB-SubCell"/>
</dbReference>
<keyword evidence="3" id="KW-1133">Transmembrane helix</keyword>
<evidence type="ECO:0000256" key="2">
    <source>
        <dbReference type="ARBA" id="ARBA00022692"/>
    </source>
</evidence>
<keyword evidence="6" id="KW-0175">Coiled coil</keyword>
<dbReference type="InterPro" id="IPR001828">
    <property type="entry name" value="ANF_lig-bd_rcpt"/>
</dbReference>
<proteinExistence type="predicted"/>
<feature type="coiled-coil region" evidence="6">
    <location>
        <begin position="260"/>
        <end position="294"/>
    </location>
</feature>
<evidence type="ECO:0000259" key="7">
    <source>
        <dbReference type="Pfam" id="PF01094"/>
    </source>
</evidence>
<evidence type="ECO:0000256" key="4">
    <source>
        <dbReference type="ARBA" id="ARBA00023136"/>
    </source>
</evidence>
<evidence type="ECO:0000256" key="3">
    <source>
        <dbReference type="ARBA" id="ARBA00022989"/>
    </source>
</evidence>
<dbReference type="AlphaFoldDB" id="A0A9N9M9G8"/>
<evidence type="ECO:0000256" key="5">
    <source>
        <dbReference type="ARBA" id="ARBA00023180"/>
    </source>
</evidence>